<keyword evidence="3" id="KW-1185">Reference proteome</keyword>
<dbReference type="InterPro" id="IPR013325">
    <property type="entry name" value="RNA_pol_sigma_r2"/>
</dbReference>
<sequence>MEKAELHLVIKECLRNNKIHQKKLYKTFYGFAYSIALRYAGGGEEASVIMNKGFYNVFAGLSNYDKTSEFKEWLKYHILIAAIEYLFMIRQLPAMLIESKTSDSNPVSDNLGTGLSYDEKIQMLNQLPYRCRAVFNLFAIDGYEHERISDMLHISVDTSRLLLAQARESLNYFMSLLS</sequence>
<evidence type="ECO:0000259" key="1">
    <source>
        <dbReference type="Pfam" id="PF08281"/>
    </source>
</evidence>
<evidence type="ECO:0000313" key="3">
    <source>
        <dbReference type="Proteomes" id="UP001589828"/>
    </source>
</evidence>
<organism evidence="2 3">
    <name type="scientific">Mucilaginibacter angelicae</name>
    <dbReference type="NCBI Taxonomy" id="869718"/>
    <lineage>
        <taxon>Bacteria</taxon>
        <taxon>Pseudomonadati</taxon>
        <taxon>Bacteroidota</taxon>
        <taxon>Sphingobacteriia</taxon>
        <taxon>Sphingobacteriales</taxon>
        <taxon>Sphingobacteriaceae</taxon>
        <taxon>Mucilaginibacter</taxon>
    </lineage>
</organism>
<dbReference type="EMBL" id="JBHLTS010000020">
    <property type="protein sequence ID" value="MFC0514265.1"/>
    <property type="molecule type" value="Genomic_DNA"/>
</dbReference>
<evidence type="ECO:0000313" key="2">
    <source>
        <dbReference type="EMBL" id="MFC0514265.1"/>
    </source>
</evidence>
<dbReference type="Gene3D" id="1.10.1740.10">
    <property type="match status" value="1"/>
</dbReference>
<gene>
    <name evidence="2" type="ORF">ACFFGT_08645</name>
</gene>
<protein>
    <submittedName>
        <fullName evidence="2">RNA polymerase sigma factor</fullName>
    </submittedName>
</protein>
<dbReference type="NCBIfam" id="TIGR02937">
    <property type="entry name" value="sigma70-ECF"/>
    <property type="match status" value="1"/>
</dbReference>
<dbReference type="Pfam" id="PF08281">
    <property type="entry name" value="Sigma70_r4_2"/>
    <property type="match status" value="1"/>
</dbReference>
<dbReference type="Gene3D" id="1.10.10.10">
    <property type="entry name" value="Winged helix-like DNA-binding domain superfamily/Winged helix DNA-binding domain"/>
    <property type="match status" value="1"/>
</dbReference>
<name>A0ABV6L468_9SPHI</name>
<comment type="caution">
    <text evidence="2">The sequence shown here is derived from an EMBL/GenBank/DDBJ whole genome shotgun (WGS) entry which is preliminary data.</text>
</comment>
<dbReference type="InterPro" id="IPR013249">
    <property type="entry name" value="RNA_pol_sigma70_r4_t2"/>
</dbReference>
<dbReference type="InterPro" id="IPR014284">
    <property type="entry name" value="RNA_pol_sigma-70_dom"/>
</dbReference>
<feature type="domain" description="RNA polymerase sigma factor 70 region 4 type 2" evidence="1">
    <location>
        <begin position="122"/>
        <end position="170"/>
    </location>
</feature>
<dbReference type="InterPro" id="IPR013324">
    <property type="entry name" value="RNA_pol_sigma_r3/r4-like"/>
</dbReference>
<accession>A0ABV6L468</accession>
<dbReference type="RefSeq" id="WP_377022118.1">
    <property type="nucleotide sequence ID" value="NZ_JBHLTS010000020.1"/>
</dbReference>
<dbReference type="Proteomes" id="UP001589828">
    <property type="component" value="Unassembled WGS sequence"/>
</dbReference>
<proteinExistence type="predicted"/>
<reference evidence="2 3" key="1">
    <citation type="submission" date="2024-09" db="EMBL/GenBank/DDBJ databases">
        <authorList>
            <person name="Sun Q."/>
            <person name="Mori K."/>
        </authorList>
    </citation>
    <scope>NUCLEOTIDE SEQUENCE [LARGE SCALE GENOMIC DNA]</scope>
    <source>
        <strain evidence="2 3">NCAIM B.02415</strain>
    </source>
</reference>
<dbReference type="SUPFAM" id="SSF88946">
    <property type="entry name" value="Sigma2 domain of RNA polymerase sigma factors"/>
    <property type="match status" value="1"/>
</dbReference>
<dbReference type="InterPro" id="IPR036388">
    <property type="entry name" value="WH-like_DNA-bd_sf"/>
</dbReference>
<dbReference type="SUPFAM" id="SSF88659">
    <property type="entry name" value="Sigma3 and sigma4 domains of RNA polymerase sigma factors"/>
    <property type="match status" value="1"/>
</dbReference>